<accession>A0ABU9G7H4</accession>
<gene>
    <name evidence="2" type="ORF">V6242_14960</name>
</gene>
<dbReference type="RefSeq" id="WP_341567911.1">
    <property type="nucleotide sequence ID" value="NZ_JBAKAR010000015.1"/>
</dbReference>
<dbReference type="NCBIfam" id="TIGR03317">
    <property type="entry name" value="ygfZ_signature"/>
    <property type="match status" value="1"/>
</dbReference>
<protein>
    <recommendedName>
        <fullName evidence="1">GCVT N-terminal domain-containing protein</fullName>
    </recommendedName>
</protein>
<comment type="caution">
    <text evidence="2">The sequence shown here is derived from an EMBL/GenBank/DDBJ whole genome shotgun (WGS) entry which is preliminary data.</text>
</comment>
<evidence type="ECO:0000259" key="1">
    <source>
        <dbReference type="Pfam" id="PF01571"/>
    </source>
</evidence>
<name>A0ABU9G7H4_9GAMM</name>
<dbReference type="Gene3D" id="3.30.70.1400">
    <property type="entry name" value="Aminomethyltransferase beta-barrel domains"/>
    <property type="match status" value="1"/>
</dbReference>
<dbReference type="PANTHER" id="PTHR22602">
    <property type="entry name" value="TRANSFERASE CAF17, MITOCHONDRIAL-RELATED"/>
    <property type="match status" value="1"/>
</dbReference>
<evidence type="ECO:0000313" key="2">
    <source>
        <dbReference type="EMBL" id="MEL0614454.1"/>
    </source>
</evidence>
<feature type="domain" description="GCVT N-terminal" evidence="1">
    <location>
        <begin position="22"/>
        <end position="113"/>
    </location>
</feature>
<dbReference type="Gene3D" id="2.40.30.160">
    <property type="match status" value="1"/>
</dbReference>
<dbReference type="InterPro" id="IPR006222">
    <property type="entry name" value="GCVT_N"/>
</dbReference>
<organism evidence="2 3">
    <name type="scientific">Marinomonas arenicola</name>
    <dbReference type="NCBI Taxonomy" id="569601"/>
    <lineage>
        <taxon>Bacteria</taxon>
        <taxon>Pseudomonadati</taxon>
        <taxon>Pseudomonadota</taxon>
        <taxon>Gammaproteobacteria</taxon>
        <taxon>Oceanospirillales</taxon>
        <taxon>Oceanospirillaceae</taxon>
        <taxon>Marinomonas</taxon>
    </lineage>
</organism>
<dbReference type="EMBL" id="JBAKAR010000015">
    <property type="protein sequence ID" value="MEL0614454.1"/>
    <property type="molecule type" value="Genomic_DNA"/>
</dbReference>
<dbReference type="PANTHER" id="PTHR22602:SF0">
    <property type="entry name" value="TRANSFERASE CAF17, MITOCHONDRIAL-RELATED"/>
    <property type="match status" value="1"/>
</dbReference>
<evidence type="ECO:0000313" key="3">
    <source>
        <dbReference type="Proteomes" id="UP001379949"/>
    </source>
</evidence>
<dbReference type="Proteomes" id="UP001379949">
    <property type="component" value="Unassembled WGS sequence"/>
</dbReference>
<sequence>MNTLSHLVTSLLDQDVTAPNTQLGVLRINGSDAGKFLQGQVSCDMTKLSEDKSLYGAICSVKGRIISNFFVIKEQEDILLVMSASLVETALNHLKKYAVFFKVTLSVATDEFAIQASFTESDNPQTPDALDEWLPTTISDDAITLTISESPTRASLCLQRNANALADNAPASPQAELLSLLTARPLIDAEHSEEVLPQWLNMQRTGGISFTKGCYTGQEIVARMQYRGKSKKQLALFTWKGDTDVSSTLLDSEGKSIGSVFKAAYYHDLNVAQIILNIEPTEVNDFFLGEQAVALIPLPYRLENTK</sequence>
<dbReference type="InterPro" id="IPR017703">
    <property type="entry name" value="YgfZ/GCV_T_CS"/>
</dbReference>
<dbReference type="InterPro" id="IPR045179">
    <property type="entry name" value="YgfZ/GcvT"/>
</dbReference>
<keyword evidence="3" id="KW-1185">Reference proteome</keyword>
<dbReference type="Pfam" id="PF01571">
    <property type="entry name" value="GCV_T"/>
    <property type="match status" value="1"/>
</dbReference>
<dbReference type="SUPFAM" id="SSF103025">
    <property type="entry name" value="Folate-binding domain"/>
    <property type="match status" value="1"/>
</dbReference>
<proteinExistence type="predicted"/>
<reference evidence="2 3" key="1">
    <citation type="submission" date="2024-02" db="EMBL/GenBank/DDBJ databases">
        <title>Bacteria isolated from the canopy kelp, Nereocystis luetkeana.</title>
        <authorList>
            <person name="Pfister C.A."/>
            <person name="Younker I.T."/>
            <person name="Light S.H."/>
        </authorList>
    </citation>
    <scope>NUCLEOTIDE SEQUENCE [LARGE SCALE GENOMIC DNA]</scope>
    <source>
        <strain evidence="2 3">TI.4.07</strain>
    </source>
</reference>